<evidence type="ECO:0008006" key="4">
    <source>
        <dbReference type="Google" id="ProtNLM"/>
    </source>
</evidence>
<evidence type="ECO:0000256" key="1">
    <source>
        <dbReference type="SAM" id="Phobius"/>
    </source>
</evidence>
<proteinExistence type="predicted"/>
<feature type="transmembrane region" description="Helical" evidence="1">
    <location>
        <begin position="45"/>
        <end position="70"/>
    </location>
</feature>
<accession>A0A5K0U9W5</accession>
<evidence type="ECO:0000313" key="3">
    <source>
        <dbReference type="Proteomes" id="UP000594342"/>
    </source>
</evidence>
<keyword evidence="1" id="KW-0812">Transmembrane</keyword>
<name>A0A5K0U9W5_9VIRU</name>
<dbReference type="EMBL" id="UPSH01000001">
    <property type="protein sequence ID" value="VBB18223.1"/>
    <property type="molecule type" value="Genomic_DNA"/>
</dbReference>
<feature type="transmembrane region" description="Helical" evidence="1">
    <location>
        <begin position="82"/>
        <end position="101"/>
    </location>
</feature>
<sequence length="151" mass="16499">MANEGVTLAAAIITVIINAFAFAVGIAEAVYVSKYDEYKDGCSGIWGWMVAACVIDISIPVLTCCGLTTLFNKEEDNKNSTLNLLHIGSFVIAIWSAVTYFNLSTSCYDYWQSTAPELWTFIMIHFVLLWIGVGLIGLLIVLGILVCCLKS</sequence>
<organism evidence="2 3">
    <name type="scientific">Yasminevirus sp. GU-2018</name>
    <dbReference type="NCBI Taxonomy" id="2420051"/>
    <lineage>
        <taxon>Viruses</taxon>
        <taxon>Varidnaviria</taxon>
        <taxon>Bamfordvirae</taxon>
        <taxon>Nucleocytoviricota</taxon>
        <taxon>Megaviricetes</taxon>
        <taxon>Imitervirales</taxon>
        <taxon>Mimiviridae</taxon>
        <taxon>Klosneuvirinae</taxon>
        <taxon>Yasminevirus</taxon>
        <taxon>Yasminevirus saudimassiliense</taxon>
    </lineage>
</organism>
<keyword evidence="1" id="KW-1133">Transmembrane helix</keyword>
<gene>
    <name evidence="2" type="ORF">YASMINEVIRUS_686</name>
</gene>
<feature type="transmembrane region" description="Helical" evidence="1">
    <location>
        <begin position="121"/>
        <end position="149"/>
    </location>
</feature>
<dbReference type="Proteomes" id="UP000594342">
    <property type="component" value="Unassembled WGS sequence"/>
</dbReference>
<reference evidence="2 3" key="1">
    <citation type="submission" date="2018-10" db="EMBL/GenBank/DDBJ databases">
        <authorList>
            <consortium name="IHU Genomes"/>
        </authorList>
    </citation>
    <scope>NUCLEOTIDE SEQUENCE [LARGE SCALE GENOMIC DNA]</scope>
    <source>
        <strain evidence="2 3">A1</strain>
    </source>
</reference>
<evidence type="ECO:0000313" key="2">
    <source>
        <dbReference type="EMBL" id="VBB18223.1"/>
    </source>
</evidence>
<comment type="caution">
    <text evidence="2">The sequence shown here is derived from an EMBL/GenBank/DDBJ whole genome shotgun (WGS) entry which is preliminary data.</text>
</comment>
<keyword evidence="3" id="KW-1185">Reference proteome</keyword>
<protein>
    <recommendedName>
        <fullName evidence="4">Transmembrane protein</fullName>
    </recommendedName>
</protein>
<keyword evidence="1" id="KW-0472">Membrane</keyword>